<gene>
    <name evidence="1" type="ORF">SFRICE_001736</name>
</gene>
<reference evidence="1" key="1">
    <citation type="submission" date="2016-07" db="EMBL/GenBank/DDBJ databases">
        <authorList>
            <person name="Bretaudeau A."/>
        </authorList>
    </citation>
    <scope>NUCLEOTIDE SEQUENCE</scope>
    <source>
        <strain evidence="1">Rice</strain>
        <tissue evidence="1">Whole body</tissue>
    </source>
</reference>
<protein>
    <submittedName>
        <fullName evidence="1">SFRICE_001736</fullName>
    </submittedName>
</protein>
<evidence type="ECO:0000313" key="1">
    <source>
        <dbReference type="EMBL" id="SOQ36348.1"/>
    </source>
</evidence>
<proteinExistence type="predicted"/>
<dbReference type="EMBL" id="ODYU01000898">
    <property type="protein sequence ID" value="SOQ36348.1"/>
    <property type="molecule type" value="Genomic_DNA"/>
</dbReference>
<organism evidence="1">
    <name type="scientific">Spodoptera frugiperda</name>
    <name type="common">Fall armyworm</name>
    <dbReference type="NCBI Taxonomy" id="7108"/>
    <lineage>
        <taxon>Eukaryota</taxon>
        <taxon>Metazoa</taxon>
        <taxon>Ecdysozoa</taxon>
        <taxon>Arthropoda</taxon>
        <taxon>Hexapoda</taxon>
        <taxon>Insecta</taxon>
        <taxon>Pterygota</taxon>
        <taxon>Neoptera</taxon>
        <taxon>Endopterygota</taxon>
        <taxon>Lepidoptera</taxon>
        <taxon>Glossata</taxon>
        <taxon>Ditrysia</taxon>
        <taxon>Noctuoidea</taxon>
        <taxon>Noctuidae</taxon>
        <taxon>Amphipyrinae</taxon>
        <taxon>Spodoptera</taxon>
    </lineage>
</organism>
<sequence length="137" mass="16553">MILLYRGWVYKHTSLHIHDTQTRNHNLCITQRVAPCGIRTRYTLCRSRVVKLQQHLQLECLLVQSTKTMQFFFWCMRWVLYRCVYKHIISHTHDTQTQNNNLWITQKVAPCGNQTRYTLHGSRWPSYRANRAVKFKM</sequence>
<accession>A0A2H1V691</accession>
<name>A0A2H1V691_SPOFR</name>
<dbReference type="AlphaFoldDB" id="A0A2H1V691"/>